<evidence type="ECO:0000256" key="1">
    <source>
        <dbReference type="ARBA" id="ARBA00004167"/>
    </source>
</evidence>
<keyword evidence="9" id="KW-1015">Disulfide bond</keyword>
<keyword evidence="3" id="KW-0001">2Fe-2S</keyword>
<keyword evidence="5" id="KW-1133">Transmembrane helix</keyword>
<dbReference type="EMBL" id="JAZHOG010000010">
    <property type="protein sequence ID" value="MEJ8568825.1"/>
    <property type="molecule type" value="Genomic_DNA"/>
</dbReference>
<evidence type="ECO:0000313" key="14">
    <source>
        <dbReference type="Proteomes" id="UP001359886"/>
    </source>
</evidence>
<evidence type="ECO:0000259" key="12">
    <source>
        <dbReference type="PROSITE" id="PS51296"/>
    </source>
</evidence>
<dbReference type="Gene3D" id="2.102.10.10">
    <property type="entry name" value="Rieske [2Fe-2S] iron-sulphur domain"/>
    <property type="match status" value="1"/>
</dbReference>
<comment type="catalytic activity">
    <reaction evidence="10">
        <text>a quinol + 2 Fe(III)-[cytochrome c](out) = a quinone + 2 Fe(II)-[cytochrome c](out) + 2 H(+)(out)</text>
        <dbReference type="Rhea" id="RHEA:11484"/>
        <dbReference type="Rhea" id="RHEA-COMP:10350"/>
        <dbReference type="Rhea" id="RHEA-COMP:14399"/>
        <dbReference type="ChEBI" id="CHEBI:15378"/>
        <dbReference type="ChEBI" id="CHEBI:24646"/>
        <dbReference type="ChEBI" id="CHEBI:29033"/>
        <dbReference type="ChEBI" id="CHEBI:29034"/>
        <dbReference type="ChEBI" id="CHEBI:132124"/>
        <dbReference type="EC" id="7.1.1.8"/>
    </reaction>
</comment>
<dbReference type="InterPro" id="IPR006317">
    <property type="entry name" value="Ubiquinol_cyt_c_Rdtase_Fe-S-su"/>
</dbReference>
<comment type="miscellaneous">
    <text evidence="10">The Rieske protein is a high potential 2Fe-2S protein.</text>
</comment>
<comment type="caution">
    <text evidence="13">The sequence shown here is derived from an EMBL/GenBank/DDBJ whole genome shotgun (WGS) entry which is preliminary data.</text>
</comment>
<dbReference type="GO" id="GO:0008121">
    <property type="term" value="F:quinol-cytochrome-c reductase activity"/>
    <property type="evidence" value="ECO:0007669"/>
    <property type="project" value="UniProtKB-EC"/>
</dbReference>
<name>A0AAW9RAQ4_9GAMM</name>
<comment type="subcellular location">
    <subcellularLocation>
        <location evidence="1">Membrane</location>
        <topology evidence="1">Single-pass membrane protein</topology>
    </subcellularLocation>
</comment>
<keyword evidence="10" id="KW-0249">Electron transport</keyword>
<evidence type="ECO:0000256" key="9">
    <source>
        <dbReference type="ARBA" id="ARBA00023157"/>
    </source>
</evidence>
<dbReference type="CDD" id="cd03470">
    <property type="entry name" value="Rieske_cytochrome_bc1"/>
    <property type="match status" value="1"/>
</dbReference>
<dbReference type="Pfam" id="PF00355">
    <property type="entry name" value="Rieske"/>
    <property type="match status" value="1"/>
</dbReference>
<dbReference type="InterPro" id="IPR017941">
    <property type="entry name" value="Rieske_2Fe-2S"/>
</dbReference>
<gene>
    <name evidence="13" type="primary">petA</name>
    <name evidence="13" type="ORF">V3330_14420</name>
</gene>
<dbReference type="NCBIfam" id="TIGR01416">
    <property type="entry name" value="Rieske_proteo"/>
    <property type="match status" value="1"/>
</dbReference>
<evidence type="ECO:0000313" key="13">
    <source>
        <dbReference type="EMBL" id="MEJ8568825.1"/>
    </source>
</evidence>
<evidence type="ECO:0000256" key="7">
    <source>
        <dbReference type="ARBA" id="ARBA00023014"/>
    </source>
</evidence>
<keyword evidence="7" id="KW-0411">Iron-sulfur</keyword>
<evidence type="ECO:0000256" key="3">
    <source>
        <dbReference type="ARBA" id="ARBA00022714"/>
    </source>
</evidence>
<keyword evidence="14" id="KW-1185">Reference proteome</keyword>
<dbReference type="InterPro" id="IPR036922">
    <property type="entry name" value="Rieske_2Fe-2S_sf"/>
</dbReference>
<organism evidence="13 14">
    <name type="scientific">Elongatibacter sediminis</name>
    <dbReference type="NCBI Taxonomy" id="3119006"/>
    <lineage>
        <taxon>Bacteria</taxon>
        <taxon>Pseudomonadati</taxon>
        <taxon>Pseudomonadota</taxon>
        <taxon>Gammaproteobacteria</taxon>
        <taxon>Chromatiales</taxon>
        <taxon>Wenzhouxiangellaceae</taxon>
        <taxon>Elongatibacter</taxon>
    </lineage>
</organism>
<evidence type="ECO:0000256" key="11">
    <source>
        <dbReference type="RuleBase" id="RU004497"/>
    </source>
</evidence>
<keyword evidence="6" id="KW-0408">Iron</keyword>
<evidence type="ECO:0000256" key="5">
    <source>
        <dbReference type="ARBA" id="ARBA00022989"/>
    </source>
</evidence>
<dbReference type="EC" id="7.1.1.8" evidence="10"/>
<dbReference type="RefSeq" id="WP_354696150.1">
    <property type="nucleotide sequence ID" value="NZ_JAZHOG010000010.1"/>
</dbReference>
<dbReference type="InterPro" id="IPR014349">
    <property type="entry name" value="Rieske_Fe-S_prot"/>
</dbReference>
<protein>
    <recommendedName>
        <fullName evidence="10">Ubiquinol-cytochrome c reductase iron-sulfur subunit</fullName>
        <ecNumber evidence="10">7.1.1.8</ecNumber>
    </recommendedName>
</protein>
<evidence type="ECO:0000256" key="10">
    <source>
        <dbReference type="RuleBase" id="RU004494"/>
    </source>
</evidence>
<proteinExistence type="predicted"/>
<dbReference type="PANTHER" id="PTHR10134">
    <property type="entry name" value="CYTOCHROME B-C1 COMPLEX SUBUNIT RIESKE, MITOCHONDRIAL"/>
    <property type="match status" value="1"/>
</dbReference>
<dbReference type="SUPFAM" id="SSF50022">
    <property type="entry name" value="ISP domain"/>
    <property type="match status" value="1"/>
</dbReference>
<sequence>MSEASNNGPGPKSPKRRKLLTLTGLTGLSGLAIASWPFLRSLLPSRKAQVLGAPIQLDVSELEPGEQITAEWRGQPIWVLKRDDEMLRTLASENLLDRLRDPDSEVRTQQPGYAKNEMRSLKPEYFICIAICTHLGCVPVYRPERGAPDIDKDWQGGYFCPCHKSKFDLAGRVFKGVPAPVNLVIPPHSYVDEETLVIGIDQEQTRMR</sequence>
<accession>A0AAW9RAQ4</accession>
<comment type="subunit">
    <text evidence="11">The main subunits of complex b-c1 are: cytochrome b, cytochrome c1 and the Rieske protein.</text>
</comment>
<evidence type="ECO:0000256" key="6">
    <source>
        <dbReference type="ARBA" id="ARBA00023004"/>
    </source>
</evidence>
<dbReference type="InterPro" id="IPR005805">
    <property type="entry name" value="Rieske_Fe-S_prot_C"/>
</dbReference>
<dbReference type="AlphaFoldDB" id="A0AAW9RAQ4"/>
<reference evidence="13 14" key="1">
    <citation type="submission" date="2024-02" db="EMBL/GenBank/DDBJ databases">
        <title>A novel Wenzhouxiangellaceae bacterium, isolated from coastal sediments.</title>
        <authorList>
            <person name="Du Z.-J."/>
            <person name="Ye Y.-Q."/>
            <person name="Zhang X.-Y."/>
        </authorList>
    </citation>
    <scope>NUCLEOTIDE SEQUENCE [LARGE SCALE GENOMIC DNA]</scope>
    <source>
        <strain evidence="13 14">CH-27</strain>
    </source>
</reference>
<dbReference type="GO" id="GO:0046872">
    <property type="term" value="F:metal ion binding"/>
    <property type="evidence" value="ECO:0007669"/>
    <property type="project" value="UniProtKB-KW"/>
</dbReference>
<keyword evidence="10" id="KW-0813">Transport</keyword>
<keyword evidence="8" id="KW-0472">Membrane</keyword>
<dbReference type="GO" id="GO:0016020">
    <property type="term" value="C:membrane"/>
    <property type="evidence" value="ECO:0007669"/>
    <property type="project" value="UniProtKB-SubCell"/>
</dbReference>
<comment type="cofactor">
    <cofactor evidence="10">
        <name>[2Fe-2S] cluster</name>
        <dbReference type="ChEBI" id="CHEBI:190135"/>
    </cofactor>
    <text evidence="10">Binds 1 [2Fe-2S] cluster per subunit.</text>
</comment>
<keyword evidence="4" id="KW-0479">Metal-binding</keyword>
<evidence type="ECO:0000256" key="2">
    <source>
        <dbReference type="ARBA" id="ARBA00022692"/>
    </source>
</evidence>
<dbReference type="PROSITE" id="PS51296">
    <property type="entry name" value="RIESKE"/>
    <property type="match status" value="1"/>
</dbReference>
<dbReference type="PRINTS" id="PR00162">
    <property type="entry name" value="RIESKE"/>
</dbReference>
<feature type="domain" description="Rieske" evidence="12">
    <location>
        <begin position="87"/>
        <end position="197"/>
    </location>
</feature>
<dbReference type="GO" id="GO:0051537">
    <property type="term" value="F:2 iron, 2 sulfur cluster binding"/>
    <property type="evidence" value="ECO:0007669"/>
    <property type="project" value="UniProtKB-KW"/>
</dbReference>
<evidence type="ECO:0000256" key="4">
    <source>
        <dbReference type="ARBA" id="ARBA00022723"/>
    </source>
</evidence>
<keyword evidence="2" id="KW-0812">Transmembrane</keyword>
<dbReference type="Proteomes" id="UP001359886">
    <property type="component" value="Unassembled WGS sequence"/>
</dbReference>
<evidence type="ECO:0000256" key="8">
    <source>
        <dbReference type="ARBA" id="ARBA00023136"/>
    </source>
</evidence>